<accession>A0A4U1BFQ8</accession>
<dbReference type="InterPro" id="IPR021953">
    <property type="entry name" value="DUF3570"/>
</dbReference>
<dbReference type="EMBL" id="SWCI01000005">
    <property type="protein sequence ID" value="TKB48851.1"/>
    <property type="molecule type" value="Genomic_DNA"/>
</dbReference>
<reference evidence="1 2" key="1">
    <citation type="submission" date="2019-04" db="EMBL/GenBank/DDBJ databases">
        <authorList>
            <person name="Hwang J.C."/>
        </authorList>
    </citation>
    <scope>NUCLEOTIDE SEQUENCE [LARGE SCALE GENOMIC DNA]</scope>
    <source>
        <strain evidence="1 2">IMCC35001</strain>
    </source>
</reference>
<organism evidence="1 2">
    <name type="scientific">Ferrimonas sediminicola</name>
    <dbReference type="NCBI Taxonomy" id="2569538"/>
    <lineage>
        <taxon>Bacteria</taxon>
        <taxon>Pseudomonadati</taxon>
        <taxon>Pseudomonadota</taxon>
        <taxon>Gammaproteobacteria</taxon>
        <taxon>Alteromonadales</taxon>
        <taxon>Ferrimonadaceae</taxon>
        <taxon>Ferrimonas</taxon>
    </lineage>
</organism>
<dbReference type="SUPFAM" id="SSF56935">
    <property type="entry name" value="Porins"/>
    <property type="match status" value="1"/>
</dbReference>
<sequence>MQLKTLGNITAALATATLPLTQVQAQERPFEPEWDFDAAFLYYSEGDSRVDAYEAALKAIRTNANDQVLALTGTLDVLTGASPNGAAPQTTVQTFTRPSGKGEYQVAPGATPLDDTFKDTRVQLNLQWTSPLNRAMGYTTGLHISKEYDYLSLGINGGLNRDFNQKNTRLSLAGSYFYDTVEPEGGIPVGLSTMAIRKDFSTEDAFQQAFDATRGDSDDTKTTWDIRASLSQVLSRRLIVQGTLTYAQVDGYQNDFLKVLSVVDGQGEAQHYLYESRPDSRAKWGVFGQAKYHFGPILDLSYRYMSDDWEVDSHTLDARLLFEFGPHSLEPHLRYYTQSAAEFYQPFLLEGESPGFASGDYRLGELDTYTLGLKYGYRMTNGHRLAVRLEWYHQTPQSVGKAEPGQLQQLDLYPSLDSLILQTSYHF</sequence>
<dbReference type="OrthoDB" id="5450709at2"/>
<gene>
    <name evidence="1" type="ORF">FCL40_09410</name>
</gene>
<dbReference type="RefSeq" id="WP_136853045.1">
    <property type="nucleotide sequence ID" value="NZ_SWCI01000005.1"/>
</dbReference>
<comment type="caution">
    <text evidence="1">The sequence shown here is derived from an EMBL/GenBank/DDBJ whole genome shotgun (WGS) entry which is preliminary data.</text>
</comment>
<name>A0A4U1BFQ8_9GAMM</name>
<evidence type="ECO:0000313" key="1">
    <source>
        <dbReference type="EMBL" id="TKB48851.1"/>
    </source>
</evidence>
<dbReference type="Pfam" id="PF12094">
    <property type="entry name" value="DUF3570"/>
    <property type="match status" value="1"/>
</dbReference>
<keyword evidence="2" id="KW-1185">Reference proteome</keyword>
<protein>
    <submittedName>
        <fullName evidence="1">DUF3570 domain-containing protein</fullName>
    </submittedName>
</protein>
<dbReference type="Proteomes" id="UP000305674">
    <property type="component" value="Unassembled WGS sequence"/>
</dbReference>
<dbReference type="AlphaFoldDB" id="A0A4U1BFQ8"/>
<evidence type="ECO:0000313" key="2">
    <source>
        <dbReference type="Proteomes" id="UP000305674"/>
    </source>
</evidence>
<proteinExistence type="predicted"/>